<evidence type="ECO:0000256" key="2">
    <source>
        <dbReference type="ARBA" id="ARBA00022771"/>
    </source>
</evidence>
<dbReference type="CDD" id="cd00130">
    <property type="entry name" value="PAS"/>
    <property type="match status" value="1"/>
</dbReference>
<protein>
    <recommendedName>
        <fullName evidence="10">GATA-domain-containing protein</fullName>
    </recommendedName>
</protein>
<evidence type="ECO:0000256" key="1">
    <source>
        <dbReference type="ARBA" id="ARBA00022723"/>
    </source>
</evidence>
<feature type="region of interest" description="Disordered" evidence="5">
    <location>
        <begin position="1"/>
        <end position="47"/>
    </location>
</feature>
<dbReference type="NCBIfam" id="TIGR00229">
    <property type="entry name" value="sensory_box"/>
    <property type="match status" value="1"/>
</dbReference>
<dbReference type="EMBL" id="KV427611">
    <property type="protein sequence ID" value="KZT09753.1"/>
    <property type="molecule type" value="Genomic_DNA"/>
</dbReference>
<evidence type="ECO:0008006" key="10">
    <source>
        <dbReference type="Google" id="ProtNLM"/>
    </source>
</evidence>
<dbReference type="InterPro" id="IPR013656">
    <property type="entry name" value="PAS_4"/>
</dbReference>
<dbReference type="SUPFAM" id="SSF57716">
    <property type="entry name" value="Glucocorticoid receptor-like (DNA-binding domain)"/>
    <property type="match status" value="1"/>
</dbReference>
<dbReference type="InterPro" id="IPR000679">
    <property type="entry name" value="Znf_GATA"/>
</dbReference>
<dbReference type="PROSITE" id="PS50112">
    <property type="entry name" value="PAS"/>
    <property type="match status" value="1"/>
</dbReference>
<feature type="region of interest" description="Disordered" evidence="5">
    <location>
        <begin position="270"/>
        <end position="294"/>
    </location>
</feature>
<dbReference type="RefSeq" id="XP_040767493.1">
    <property type="nucleotide sequence ID" value="XM_040908266.1"/>
</dbReference>
<evidence type="ECO:0000256" key="4">
    <source>
        <dbReference type="PROSITE-ProRule" id="PRU00094"/>
    </source>
</evidence>
<dbReference type="OrthoDB" id="2162994at2759"/>
<dbReference type="GeneID" id="63825295"/>
<evidence type="ECO:0000259" key="7">
    <source>
        <dbReference type="PROSITE" id="PS50114"/>
    </source>
</evidence>
<evidence type="ECO:0000256" key="5">
    <source>
        <dbReference type="SAM" id="MobiDB-lite"/>
    </source>
</evidence>
<sequence length="364" mass="38944">MSLSEAMSLPTPTSAVRSSTSSSGSAGSASVGSLGSGSGSTGPSTRSSVREQAVFEFTKRKRWADLLVTELSEAILLVLSAEGKVWYCGAAVGELLGWREDDLVDADFAELMNADDRAPFRAQLQKCLQYPGQRSLLAYARLQCKNDVYATGDYASRPREVLFEIIGYAHTASGVRTKATSNGEDCQVIFAAAKPYPSRNTAMLNTFLELKMENERLQQRVLQLRAQARALDAPIPSSSPPGPSGHFAQQNEGYYGQYEEIVQGVGAKRGRFEGDAGSTVGGEDDENGSKKKLKRSFTGTEQYVCVTCGRTDSPEWRKGPMGPKTLCNACGLRWAKKVRTDRAGQLDGDGDSGGGNTGAGASAF</sequence>
<dbReference type="InterPro" id="IPR035965">
    <property type="entry name" value="PAS-like_dom_sf"/>
</dbReference>
<dbReference type="Proteomes" id="UP000076871">
    <property type="component" value="Unassembled WGS sequence"/>
</dbReference>
<dbReference type="GO" id="GO:0008270">
    <property type="term" value="F:zinc ion binding"/>
    <property type="evidence" value="ECO:0007669"/>
    <property type="project" value="UniProtKB-KW"/>
</dbReference>
<organism evidence="8 9">
    <name type="scientific">Laetiporus sulphureus 93-53</name>
    <dbReference type="NCBI Taxonomy" id="1314785"/>
    <lineage>
        <taxon>Eukaryota</taxon>
        <taxon>Fungi</taxon>
        <taxon>Dikarya</taxon>
        <taxon>Basidiomycota</taxon>
        <taxon>Agaricomycotina</taxon>
        <taxon>Agaricomycetes</taxon>
        <taxon>Polyporales</taxon>
        <taxon>Laetiporus</taxon>
    </lineage>
</organism>
<keyword evidence="9" id="KW-1185">Reference proteome</keyword>
<dbReference type="PROSITE" id="PS50114">
    <property type="entry name" value="GATA_ZN_FINGER_2"/>
    <property type="match status" value="1"/>
</dbReference>
<dbReference type="SMART" id="SM00401">
    <property type="entry name" value="ZnF_GATA"/>
    <property type="match status" value="1"/>
</dbReference>
<dbReference type="PROSITE" id="PS00344">
    <property type="entry name" value="GATA_ZN_FINGER_1"/>
    <property type="match status" value="1"/>
</dbReference>
<dbReference type="CDD" id="cd00202">
    <property type="entry name" value="ZnF_GATA"/>
    <property type="match status" value="1"/>
</dbReference>
<dbReference type="SUPFAM" id="SSF55785">
    <property type="entry name" value="PYP-like sensor domain (PAS domain)"/>
    <property type="match status" value="1"/>
</dbReference>
<dbReference type="Gene3D" id="3.30.50.10">
    <property type="entry name" value="Erythroid Transcription Factor GATA-1, subunit A"/>
    <property type="match status" value="1"/>
</dbReference>
<dbReference type="SMART" id="SM00091">
    <property type="entry name" value="PAS"/>
    <property type="match status" value="1"/>
</dbReference>
<dbReference type="InterPro" id="IPR051140">
    <property type="entry name" value="GATA_TF"/>
</dbReference>
<dbReference type="GO" id="GO:0043565">
    <property type="term" value="F:sequence-specific DNA binding"/>
    <property type="evidence" value="ECO:0007669"/>
    <property type="project" value="InterPro"/>
</dbReference>
<evidence type="ECO:0000313" key="8">
    <source>
        <dbReference type="EMBL" id="KZT09753.1"/>
    </source>
</evidence>
<dbReference type="InterPro" id="IPR000014">
    <property type="entry name" value="PAS"/>
</dbReference>
<feature type="domain" description="GATA-type" evidence="7">
    <location>
        <begin position="299"/>
        <end position="332"/>
    </location>
</feature>
<reference evidence="8 9" key="1">
    <citation type="journal article" date="2016" name="Mol. Biol. Evol.">
        <title>Comparative Genomics of Early-Diverging Mushroom-Forming Fungi Provides Insights into the Origins of Lignocellulose Decay Capabilities.</title>
        <authorList>
            <person name="Nagy L.G."/>
            <person name="Riley R."/>
            <person name="Tritt A."/>
            <person name="Adam C."/>
            <person name="Daum C."/>
            <person name="Floudas D."/>
            <person name="Sun H."/>
            <person name="Yadav J.S."/>
            <person name="Pangilinan J."/>
            <person name="Larsson K.H."/>
            <person name="Matsuura K."/>
            <person name="Barry K."/>
            <person name="Labutti K."/>
            <person name="Kuo R."/>
            <person name="Ohm R.A."/>
            <person name="Bhattacharya S.S."/>
            <person name="Shirouzu T."/>
            <person name="Yoshinaga Y."/>
            <person name="Martin F.M."/>
            <person name="Grigoriev I.V."/>
            <person name="Hibbett D.S."/>
        </authorList>
    </citation>
    <scope>NUCLEOTIDE SEQUENCE [LARGE SCALE GENOMIC DNA]</scope>
    <source>
        <strain evidence="8 9">93-53</strain>
    </source>
</reference>
<keyword evidence="1" id="KW-0479">Metal-binding</keyword>
<dbReference type="Gene3D" id="3.30.450.20">
    <property type="entry name" value="PAS domain"/>
    <property type="match status" value="1"/>
</dbReference>
<dbReference type="PANTHER" id="PTHR45658:SF18">
    <property type="entry name" value="PROTEIN GAT2"/>
    <property type="match status" value="1"/>
</dbReference>
<gene>
    <name evidence="8" type="ORF">LAESUDRAFT_722738</name>
</gene>
<feature type="domain" description="PAS" evidence="6">
    <location>
        <begin position="76"/>
        <end position="131"/>
    </location>
</feature>
<dbReference type="InParanoid" id="A0A165G2T5"/>
<evidence type="ECO:0000259" key="6">
    <source>
        <dbReference type="PROSITE" id="PS50112"/>
    </source>
</evidence>
<dbReference type="Pfam" id="PF08448">
    <property type="entry name" value="PAS_4"/>
    <property type="match status" value="1"/>
</dbReference>
<keyword evidence="2 4" id="KW-0863">Zinc-finger</keyword>
<evidence type="ECO:0000256" key="3">
    <source>
        <dbReference type="ARBA" id="ARBA00022833"/>
    </source>
</evidence>
<dbReference type="AlphaFoldDB" id="A0A165G2T5"/>
<accession>A0A165G2T5</accession>
<feature type="compositionally biased region" description="Low complexity" evidence="5">
    <location>
        <begin position="10"/>
        <end position="33"/>
    </location>
</feature>
<proteinExistence type="predicted"/>
<dbReference type="STRING" id="1314785.A0A165G2T5"/>
<dbReference type="PANTHER" id="PTHR45658">
    <property type="entry name" value="GATA TRANSCRIPTION FACTOR"/>
    <property type="match status" value="1"/>
</dbReference>
<dbReference type="Pfam" id="PF00320">
    <property type="entry name" value="GATA"/>
    <property type="match status" value="1"/>
</dbReference>
<dbReference type="InterPro" id="IPR013088">
    <property type="entry name" value="Znf_NHR/GATA"/>
</dbReference>
<evidence type="ECO:0000313" key="9">
    <source>
        <dbReference type="Proteomes" id="UP000076871"/>
    </source>
</evidence>
<name>A0A165G2T5_9APHY</name>
<dbReference type="GO" id="GO:0006355">
    <property type="term" value="P:regulation of DNA-templated transcription"/>
    <property type="evidence" value="ECO:0007669"/>
    <property type="project" value="InterPro"/>
</dbReference>
<keyword evidence="3" id="KW-0862">Zinc</keyword>
<feature type="region of interest" description="Disordered" evidence="5">
    <location>
        <begin position="343"/>
        <end position="364"/>
    </location>
</feature>